<feature type="domain" description="Low molecular weight protein antigen 6 PH" evidence="2">
    <location>
        <begin position="60"/>
        <end position="90"/>
    </location>
</feature>
<name>A0A7K1GJD6_9FLAO</name>
<sequence>MKYNYYNISSRIILLIISIGPFLGAGLYFLIQGVGIAKIMSVFLFFLFLVFFYKSMCMNVTIDEEGITYKSLFKQQTFGWEQVHDVLIVVRQRRSVPDYYKFSDWFGAGYYGKSYFILFRTTPAFPENPMFMFSAPVGPHYISVQYRKGMEDLVDKYLDQ</sequence>
<dbReference type="EMBL" id="WMJY01000002">
    <property type="protein sequence ID" value="MTH28543.1"/>
    <property type="molecule type" value="Genomic_DNA"/>
</dbReference>
<keyword evidence="1" id="KW-1133">Transmembrane helix</keyword>
<keyword evidence="1" id="KW-0812">Transmembrane</keyword>
<evidence type="ECO:0000313" key="4">
    <source>
        <dbReference type="Proteomes" id="UP000488936"/>
    </source>
</evidence>
<reference evidence="3 4" key="1">
    <citation type="journal article" date="2006" name="Int. J. Syst. Evol. Microbiol.">
        <title>Myroides pelagicus sp. nov., isolated from seawater in Thailand.</title>
        <authorList>
            <person name="Yoon J."/>
            <person name="Maneerat S."/>
            <person name="Kawai F."/>
            <person name="Yokota A."/>
        </authorList>
    </citation>
    <scope>NUCLEOTIDE SEQUENCE [LARGE SCALE GENOMIC DNA]</scope>
    <source>
        <strain evidence="3 4">SM1T</strain>
    </source>
</reference>
<protein>
    <submittedName>
        <fullName evidence="3">PH domain-containing protein</fullName>
    </submittedName>
</protein>
<dbReference type="InterPro" id="IPR019692">
    <property type="entry name" value="CFP-6_PH"/>
</dbReference>
<dbReference type="OrthoDB" id="1442837at2"/>
<dbReference type="Pfam" id="PF10756">
    <property type="entry name" value="bPH_6"/>
    <property type="match status" value="1"/>
</dbReference>
<dbReference type="AlphaFoldDB" id="A0A7K1GJD6"/>
<keyword evidence="4" id="KW-1185">Reference proteome</keyword>
<comment type="caution">
    <text evidence="3">The sequence shown here is derived from an EMBL/GenBank/DDBJ whole genome shotgun (WGS) entry which is preliminary data.</text>
</comment>
<evidence type="ECO:0000313" key="3">
    <source>
        <dbReference type="EMBL" id="MTH28543.1"/>
    </source>
</evidence>
<feature type="transmembrane region" description="Helical" evidence="1">
    <location>
        <begin position="36"/>
        <end position="53"/>
    </location>
</feature>
<evidence type="ECO:0000256" key="1">
    <source>
        <dbReference type="SAM" id="Phobius"/>
    </source>
</evidence>
<evidence type="ECO:0000259" key="2">
    <source>
        <dbReference type="Pfam" id="PF10756"/>
    </source>
</evidence>
<dbReference type="RefSeq" id="WP_155034535.1">
    <property type="nucleotide sequence ID" value="NZ_JAYMMG010000001.1"/>
</dbReference>
<feature type="transmembrane region" description="Helical" evidence="1">
    <location>
        <begin position="12"/>
        <end position="30"/>
    </location>
</feature>
<dbReference type="Proteomes" id="UP000488936">
    <property type="component" value="Unassembled WGS sequence"/>
</dbReference>
<accession>A0A7K1GJD6</accession>
<keyword evidence="1" id="KW-0472">Membrane</keyword>
<gene>
    <name evidence="3" type="ORF">GJV77_01190</name>
</gene>
<proteinExistence type="predicted"/>
<organism evidence="3 4">
    <name type="scientific">Myroides pelagicus</name>
    <dbReference type="NCBI Taxonomy" id="270914"/>
    <lineage>
        <taxon>Bacteria</taxon>
        <taxon>Pseudomonadati</taxon>
        <taxon>Bacteroidota</taxon>
        <taxon>Flavobacteriia</taxon>
        <taxon>Flavobacteriales</taxon>
        <taxon>Flavobacteriaceae</taxon>
        <taxon>Myroides</taxon>
    </lineage>
</organism>